<feature type="compositionally biased region" description="Basic and acidic residues" evidence="1">
    <location>
        <begin position="1"/>
        <end position="28"/>
    </location>
</feature>
<feature type="region of interest" description="Disordered" evidence="1">
    <location>
        <begin position="1"/>
        <end position="44"/>
    </location>
</feature>
<accession>A0AAP0BJ70</accession>
<organism evidence="2 3">
    <name type="scientific">Platanthera zijinensis</name>
    <dbReference type="NCBI Taxonomy" id="2320716"/>
    <lineage>
        <taxon>Eukaryota</taxon>
        <taxon>Viridiplantae</taxon>
        <taxon>Streptophyta</taxon>
        <taxon>Embryophyta</taxon>
        <taxon>Tracheophyta</taxon>
        <taxon>Spermatophyta</taxon>
        <taxon>Magnoliopsida</taxon>
        <taxon>Liliopsida</taxon>
        <taxon>Asparagales</taxon>
        <taxon>Orchidaceae</taxon>
        <taxon>Orchidoideae</taxon>
        <taxon>Orchideae</taxon>
        <taxon>Orchidinae</taxon>
        <taxon>Platanthera</taxon>
    </lineage>
</organism>
<sequence>MEAAVRSEEKVEKGKVRSEEKALRDRVAGNKGGKGFGKLNRGGGVRRGRIYGMGDGACGFFIHLFSAPEISNETSRI</sequence>
<comment type="caution">
    <text evidence="2">The sequence shown here is derived from an EMBL/GenBank/DDBJ whole genome shotgun (WGS) entry which is preliminary data.</text>
</comment>
<proteinExistence type="predicted"/>
<keyword evidence="3" id="KW-1185">Reference proteome</keyword>
<name>A0AAP0BJ70_9ASPA</name>
<dbReference type="AlphaFoldDB" id="A0AAP0BJ70"/>
<evidence type="ECO:0000313" key="3">
    <source>
        <dbReference type="Proteomes" id="UP001418222"/>
    </source>
</evidence>
<gene>
    <name evidence="2" type="ORF">KSP39_PZI011258</name>
</gene>
<reference evidence="2 3" key="1">
    <citation type="journal article" date="2022" name="Nat. Plants">
        <title>Genomes of leafy and leafless Platanthera orchids illuminate the evolution of mycoheterotrophy.</title>
        <authorList>
            <person name="Li M.H."/>
            <person name="Liu K.W."/>
            <person name="Li Z."/>
            <person name="Lu H.C."/>
            <person name="Ye Q.L."/>
            <person name="Zhang D."/>
            <person name="Wang J.Y."/>
            <person name="Li Y.F."/>
            <person name="Zhong Z.M."/>
            <person name="Liu X."/>
            <person name="Yu X."/>
            <person name="Liu D.K."/>
            <person name="Tu X.D."/>
            <person name="Liu B."/>
            <person name="Hao Y."/>
            <person name="Liao X.Y."/>
            <person name="Jiang Y.T."/>
            <person name="Sun W.H."/>
            <person name="Chen J."/>
            <person name="Chen Y.Q."/>
            <person name="Ai Y."/>
            <person name="Zhai J.W."/>
            <person name="Wu S.S."/>
            <person name="Zhou Z."/>
            <person name="Hsiao Y.Y."/>
            <person name="Wu W.L."/>
            <person name="Chen Y.Y."/>
            <person name="Lin Y.F."/>
            <person name="Hsu J.L."/>
            <person name="Li C.Y."/>
            <person name="Wang Z.W."/>
            <person name="Zhao X."/>
            <person name="Zhong W.Y."/>
            <person name="Ma X.K."/>
            <person name="Ma L."/>
            <person name="Huang J."/>
            <person name="Chen G.Z."/>
            <person name="Huang M.Z."/>
            <person name="Huang L."/>
            <person name="Peng D.H."/>
            <person name="Luo Y.B."/>
            <person name="Zou S.Q."/>
            <person name="Chen S.P."/>
            <person name="Lan S."/>
            <person name="Tsai W.C."/>
            <person name="Van de Peer Y."/>
            <person name="Liu Z.J."/>
        </authorList>
    </citation>
    <scope>NUCLEOTIDE SEQUENCE [LARGE SCALE GENOMIC DNA]</scope>
    <source>
        <strain evidence="2">Lor287</strain>
    </source>
</reference>
<protein>
    <submittedName>
        <fullName evidence="2">Uncharacterized protein</fullName>
    </submittedName>
</protein>
<dbReference type="Proteomes" id="UP001418222">
    <property type="component" value="Unassembled WGS sequence"/>
</dbReference>
<evidence type="ECO:0000313" key="2">
    <source>
        <dbReference type="EMBL" id="KAK8938750.1"/>
    </source>
</evidence>
<evidence type="ECO:0000256" key="1">
    <source>
        <dbReference type="SAM" id="MobiDB-lite"/>
    </source>
</evidence>
<dbReference type="EMBL" id="JBBWWQ010000009">
    <property type="protein sequence ID" value="KAK8938750.1"/>
    <property type="molecule type" value="Genomic_DNA"/>
</dbReference>
<feature type="compositionally biased region" description="Gly residues" evidence="1">
    <location>
        <begin position="30"/>
        <end position="43"/>
    </location>
</feature>